<keyword evidence="2" id="KW-0479">Metal-binding</keyword>
<protein>
    <recommendedName>
        <fullName evidence="9">C2H2-type domain-containing protein</fullName>
    </recommendedName>
</protein>
<dbReference type="SUPFAM" id="SSF57667">
    <property type="entry name" value="beta-beta-alpha zinc fingers"/>
    <property type="match status" value="2"/>
</dbReference>
<accession>A0A8T2S5D8</accession>
<dbReference type="SMART" id="SM00355">
    <property type="entry name" value="ZnF_C2H2"/>
    <property type="match status" value="10"/>
</dbReference>
<dbReference type="Gene3D" id="3.30.160.60">
    <property type="entry name" value="Classic Zinc Finger"/>
    <property type="match status" value="5"/>
</dbReference>
<dbReference type="GO" id="GO:0008270">
    <property type="term" value="F:zinc ion binding"/>
    <property type="evidence" value="ECO:0007669"/>
    <property type="project" value="UniProtKB-KW"/>
</dbReference>
<organism evidence="10 11">
    <name type="scientific">Ceratopteris richardii</name>
    <name type="common">Triangle waterfern</name>
    <dbReference type="NCBI Taxonomy" id="49495"/>
    <lineage>
        <taxon>Eukaryota</taxon>
        <taxon>Viridiplantae</taxon>
        <taxon>Streptophyta</taxon>
        <taxon>Embryophyta</taxon>
        <taxon>Tracheophyta</taxon>
        <taxon>Polypodiopsida</taxon>
        <taxon>Polypodiidae</taxon>
        <taxon>Polypodiales</taxon>
        <taxon>Pteridineae</taxon>
        <taxon>Pteridaceae</taxon>
        <taxon>Parkerioideae</taxon>
        <taxon>Ceratopteris</taxon>
    </lineage>
</organism>
<feature type="domain" description="C2H2-type" evidence="9">
    <location>
        <begin position="259"/>
        <end position="284"/>
    </location>
</feature>
<evidence type="ECO:0000256" key="7">
    <source>
        <dbReference type="ARBA" id="ARBA00023242"/>
    </source>
</evidence>
<dbReference type="InterPro" id="IPR036236">
    <property type="entry name" value="Znf_C2H2_sf"/>
</dbReference>
<dbReference type="PROSITE" id="PS00028">
    <property type="entry name" value="ZINC_FINGER_C2H2_1"/>
    <property type="match status" value="6"/>
</dbReference>
<reference evidence="10" key="1">
    <citation type="submission" date="2021-08" db="EMBL/GenBank/DDBJ databases">
        <title>WGS assembly of Ceratopteris richardii.</title>
        <authorList>
            <person name="Marchant D.B."/>
            <person name="Chen G."/>
            <person name="Jenkins J."/>
            <person name="Shu S."/>
            <person name="Leebens-Mack J."/>
            <person name="Grimwood J."/>
            <person name="Schmutz J."/>
            <person name="Soltis P."/>
            <person name="Soltis D."/>
            <person name="Chen Z.-H."/>
        </authorList>
    </citation>
    <scope>NUCLEOTIDE SEQUENCE</scope>
    <source>
        <strain evidence="10">Whitten #5841</strain>
        <tissue evidence="10">Leaf</tissue>
    </source>
</reference>
<dbReference type="GO" id="GO:0006357">
    <property type="term" value="P:regulation of transcription by RNA polymerase II"/>
    <property type="evidence" value="ECO:0007669"/>
    <property type="project" value="TreeGrafter"/>
</dbReference>
<dbReference type="Pfam" id="PF00096">
    <property type="entry name" value="zf-C2H2"/>
    <property type="match status" value="2"/>
</dbReference>
<gene>
    <name evidence="10" type="ORF">KP509_22G042900</name>
</gene>
<evidence type="ECO:0000313" key="10">
    <source>
        <dbReference type="EMBL" id="KAH7307028.1"/>
    </source>
</evidence>
<dbReference type="PANTHER" id="PTHR46179:SF13">
    <property type="entry name" value="C2H2-TYPE DOMAIN-CONTAINING PROTEIN"/>
    <property type="match status" value="1"/>
</dbReference>
<evidence type="ECO:0000256" key="8">
    <source>
        <dbReference type="PROSITE-ProRule" id="PRU00042"/>
    </source>
</evidence>
<keyword evidence="7" id="KW-0539">Nucleus</keyword>
<feature type="domain" description="C2H2-type" evidence="9">
    <location>
        <begin position="130"/>
        <end position="157"/>
    </location>
</feature>
<dbReference type="OrthoDB" id="427030at2759"/>
<evidence type="ECO:0000256" key="1">
    <source>
        <dbReference type="ARBA" id="ARBA00004123"/>
    </source>
</evidence>
<feature type="domain" description="C2H2-type" evidence="9">
    <location>
        <begin position="317"/>
        <end position="347"/>
    </location>
</feature>
<keyword evidence="3 8" id="KW-0863">Zinc-finger</keyword>
<name>A0A8T2S5D8_CERRI</name>
<dbReference type="PANTHER" id="PTHR46179">
    <property type="entry name" value="ZINC FINGER PROTEIN"/>
    <property type="match status" value="1"/>
</dbReference>
<dbReference type="InterPro" id="IPR051061">
    <property type="entry name" value="Zinc_finger_trans_reg"/>
</dbReference>
<evidence type="ECO:0000256" key="2">
    <source>
        <dbReference type="ARBA" id="ARBA00022723"/>
    </source>
</evidence>
<dbReference type="OMA" id="HYNAVHD"/>
<sequence length="425" mass="49090">MIVMDTLDSSCCLTSSVSSSAEDGRIFPSTSTRLYRCQLCGVSRSKRSLMLSHMQKCHPHSLLEFCVEGKERRRYKCPICGDYRSKISMLRKHMQEAHSHSTNQIKEVCESSEEGNDPQYLLGTKKRKCFECNECGMLFKKPSVFKQHLFTHAPERPFKCPKDGCDKCYKRPDHLKRHLLRHGEMPKPCPWPGCIMVCSNQCSFHRHLHRHYRKGDSQSGNLNTKVFKCPDPDCNAVFAYPCRLESHCSIVHGMYCAEFFCGEPGCGKAFDSAKLLQEHIRQSHKTIICHICGSSILRKHSTRHVEAHDPNRVKQRLFCPVDNCSRSYSNSFNLSVHVKVSHLGMKGYRCTFDNCNKEFGYKHVKDKHERTKLHFYVQGDFEEEDLKFQARCRGGRKPVTLQSVEDLFRKRVMCDRNEQKIDCGG</sequence>
<dbReference type="GO" id="GO:0005634">
    <property type="term" value="C:nucleus"/>
    <property type="evidence" value="ECO:0007669"/>
    <property type="project" value="UniProtKB-SubCell"/>
</dbReference>
<feature type="domain" description="C2H2-type" evidence="9">
    <location>
        <begin position="75"/>
        <end position="103"/>
    </location>
</feature>
<dbReference type="PROSITE" id="PS50157">
    <property type="entry name" value="ZINC_FINGER_C2H2_2"/>
    <property type="match status" value="6"/>
</dbReference>
<keyword evidence="6" id="KW-0804">Transcription</keyword>
<evidence type="ECO:0000256" key="6">
    <source>
        <dbReference type="ARBA" id="ARBA00023163"/>
    </source>
</evidence>
<dbReference type="EMBL" id="CM035427">
    <property type="protein sequence ID" value="KAH7307028.1"/>
    <property type="molecule type" value="Genomic_DNA"/>
</dbReference>
<dbReference type="Proteomes" id="UP000825935">
    <property type="component" value="Chromosome 22"/>
</dbReference>
<evidence type="ECO:0000259" key="9">
    <source>
        <dbReference type="PROSITE" id="PS50157"/>
    </source>
</evidence>
<comment type="subcellular location">
    <subcellularLocation>
        <location evidence="1">Nucleus</location>
    </subcellularLocation>
</comment>
<evidence type="ECO:0000256" key="3">
    <source>
        <dbReference type="ARBA" id="ARBA00022771"/>
    </source>
</evidence>
<evidence type="ECO:0000313" key="11">
    <source>
        <dbReference type="Proteomes" id="UP000825935"/>
    </source>
</evidence>
<dbReference type="InterPro" id="IPR013087">
    <property type="entry name" value="Znf_C2H2_type"/>
</dbReference>
<dbReference type="AlphaFoldDB" id="A0A8T2S5D8"/>
<keyword evidence="4" id="KW-0862">Zinc</keyword>
<keyword evidence="5" id="KW-0805">Transcription regulation</keyword>
<comment type="caution">
    <text evidence="10">The sequence shown here is derived from an EMBL/GenBank/DDBJ whole genome shotgun (WGS) entry which is preliminary data.</text>
</comment>
<feature type="domain" description="C2H2-type" evidence="9">
    <location>
        <begin position="158"/>
        <end position="182"/>
    </location>
</feature>
<proteinExistence type="predicted"/>
<feature type="domain" description="C2H2-type" evidence="9">
    <location>
        <begin position="348"/>
        <end position="374"/>
    </location>
</feature>
<evidence type="ECO:0000256" key="4">
    <source>
        <dbReference type="ARBA" id="ARBA00022833"/>
    </source>
</evidence>
<evidence type="ECO:0000256" key="5">
    <source>
        <dbReference type="ARBA" id="ARBA00023015"/>
    </source>
</evidence>
<keyword evidence="11" id="KW-1185">Reference proteome</keyword>